<comment type="caution">
    <text evidence="3">The sequence shown here is derived from an EMBL/GenBank/DDBJ whole genome shotgun (WGS) entry which is preliminary data.</text>
</comment>
<dbReference type="InterPro" id="IPR014782">
    <property type="entry name" value="Peptidase_M1_dom"/>
</dbReference>
<evidence type="ECO:0000313" key="3">
    <source>
        <dbReference type="EMBL" id="MCX2745164.1"/>
    </source>
</evidence>
<organism evidence="3 4">
    <name type="scientific">Mangrovivirga halotolerans</name>
    <dbReference type="NCBI Taxonomy" id="2993936"/>
    <lineage>
        <taxon>Bacteria</taxon>
        <taxon>Pseudomonadati</taxon>
        <taxon>Bacteroidota</taxon>
        <taxon>Cytophagia</taxon>
        <taxon>Cytophagales</taxon>
        <taxon>Mangrovivirgaceae</taxon>
        <taxon>Mangrovivirga</taxon>
    </lineage>
</organism>
<sequence>MKKIIFSYLFILLTCSIYAQDENYYIPREIREAYEAGTRSKDGAPGKNYWHNTVDYNIKANIDPANRLLTGAAKIKYHNNSPDELNTIVVRLYHDVFKEGASRRSSVNSEDIGNGTEISSLSVEGKEIDLNGEQVTRRGTNMFVRLSEPLDPESSVDLEVMWHYTIPNTLRRTGVYDSTSYHVAYWYPQISVYDDIFGWDTMDYTILSEFYNNLANYDVTLTMPENFNIWATGILQNPDEIFQEEILNKYKQAKSSEEVIHIITEDDLSDYKNKSGTWHYVADEVSDFAFSVSDHYQWDAVNQKVEDRNVLISTVFPKGQSEAYSQVTDYQKKTMKHFSEDMPGVPYPYPAFTTFIGLRGGGMEFPMMANNAGPGLGVTVHEMFHTYFPMYVRINERRFAAMDEGWAQYITQLVINKYFVEGDDPNYVGLATGGGTMGTIEDLPLITSTQFMDQTNYGYASYSLPGFFYGMLHDYLGDEMFQKAYSEYINRWAKKSPTPYDFIFTMEDVSGEDLTWLFKPWFFNYGNADLAITDLKGNKITVENKGIRPVPLKLDVFYNDGSSKTYTKKADVWKNDNKHTITVDNAKDINYALISLGVPDESQSNNILPSIEDIYKSSAANMKVAGEYMIDQVPLAMHIEEKDGKLKIRVPRGGVDSWLIPVGESKFKSLDGILSIEFIKEGEEFTAANISAQGQQFTAKRK</sequence>
<protein>
    <submittedName>
        <fullName evidence="3">M1 family metallopeptidase</fullName>
    </submittedName>
</protein>
<feature type="chain" id="PRO_5046154089" evidence="1">
    <location>
        <begin position="20"/>
        <end position="702"/>
    </location>
</feature>
<dbReference type="EMBL" id="JAPFQN010000008">
    <property type="protein sequence ID" value="MCX2745164.1"/>
    <property type="molecule type" value="Genomic_DNA"/>
</dbReference>
<dbReference type="RefSeq" id="WP_266057711.1">
    <property type="nucleotide sequence ID" value="NZ_JAPFQN010000008.1"/>
</dbReference>
<evidence type="ECO:0000313" key="4">
    <source>
        <dbReference type="Proteomes" id="UP001209885"/>
    </source>
</evidence>
<accession>A0ABT3RUY5</accession>
<dbReference type="CDD" id="cd09604">
    <property type="entry name" value="M1_APN_like"/>
    <property type="match status" value="1"/>
</dbReference>
<reference evidence="3 4" key="1">
    <citation type="submission" date="2022-11" db="EMBL/GenBank/DDBJ databases">
        <title>The characterization of three novel Bacteroidetes species and genomic analysis of their roles in tidal elemental geochemical cycles.</title>
        <authorList>
            <person name="Ma K."/>
        </authorList>
    </citation>
    <scope>NUCLEOTIDE SEQUENCE [LARGE SCALE GENOMIC DNA]</scope>
    <source>
        <strain evidence="3 4">M17</strain>
    </source>
</reference>
<dbReference type="Gene3D" id="1.10.390.10">
    <property type="entry name" value="Neutral Protease Domain 2"/>
    <property type="match status" value="1"/>
</dbReference>
<evidence type="ECO:0000256" key="1">
    <source>
        <dbReference type="SAM" id="SignalP"/>
    </source>
</evidence>
<feature type="signal peptide" evidence="1">
    <location>
        <begin position="1"/>
        <end position="19"/>
    </location>
</feature>
<name>A0ABT3RUY5_9BACT</name>
<keyword evidence="4" id="KW-1185">Reference proteome</keyword>
<dbReference type="SUPFAM" id="SSF55486">
    <property type="entry name" value="Metalloproteases ('zincins'), catalytic domain"/>
    <property type="match status" value="1"/>
</dbReference>
<gene>
    <name evidence="3" type="ORF">OO013_14890</name>
</gene>
<evidence type="ECO:0000259" key="2">
    <source>
        <dbReference type="Pfam" id="PF01433"/>
    </source>
</evidence>
<dbReference type="InterPro" id="IPR027268">
    <property type="entry name" value="Peptidase_M4/M1_CTD_sf"/>
</dbReference>
<dbReference type="Proteomes" id="UP001209885">
    <property type="component" value="Unassembled WGS sequence"/>
</dbReference>
<feature type="domain" description="Peptidase M1 membrane alanine aminopeptidase" evidence="2">
    <location>
        <begin position="378"/>
        <end position="521"/>
    </location>
</feature>
<proteinExistence type="predicted"/>
<dbReference type="Pfam" id="PF01433">
    <property type="entry name" value="Peptidase_M1"/>
    <property type="match status" value="1"/>
</dbReference>
<keyword evidence="1" id="KW-0732">Signal</keyword>